<dbReference type="EMBL" id="KB644415">
    <property type="protein sequence ID" value="EPS33068.1"/>
    <property type="molecule type" value="Genomic_DNA"/>
</dbReference>
<keyword evidence="1" id="KW-1133">Transmembrane helix</keyword>
<proteinExistence type="predicted"/>
<evidence type="ECO:0000313" key="2">
    <source>
        <dbReference type="EMBL" id="EPS33068.1"/>
    </source>
</evidence>
<dbReference type="HOGENOM" id="CLU_167727_0_0_1"/>
<keyword evidence="1" id="KW-0472">Membrane</keyword>
<keyword evidence="1" id="KW-0812">Transmembrane</keyword>
<sequence length="118" mass="13361">MQGDQPVDSAVSRRPLIFISAEQTYYLAILVTKLITLLPFVAATLATPTGHHIVRDVKVRATSDMDEDLIEIYKRGTGDMDEDLIEIYKRGTGDMDEDLMEIYKRGTGDMDKDLMEVY</sequence>
<feature type="transmembrane region" description="Helical" evidence="1">
    <location>
        <begin position="25"/>
        <end position="46"/>
    </location>
</feature>
<gene>
    <name evidence="2" type="ORF">PDE_08030</name>
</gene>
<accession>S8B2K9</accession>
<dbReference type="STRING" id="933388.S8B2K9"/>
<dbReference type="Proteomes" id="UP000019376">
    <property type="component" value="Unassembled WGS sequence"/>
</dbReference>
<evidence type="ECO:0000313" key="3">
    <source>
        <dbReference type="Proteomes" id="UP000019376"/>
    </source>
</evidence>
<dbReference type="OrthoDB" id="3543876at2759"/>
<organism evidence="2 3">
    <name type="scientific">Penicillium oxalicum (strain 114-2 / CGMCC 5302)</name>
    <name type="common">Penicillium decumbens</name>
    <dbReference type="NCBI Taxonomy" id="933388"/>
    <lineage>
        <taxon>Eukaryota</taxon>
        <taxon>Fungi</taxon>
        <taxon>Dikarya</taxon>
        <taxon>Ascomycota</taxon>
        <taxon>Pezizomycotina</taxon>
        <taxon>Eurotiomycetes</taxon>
        <taxon>Eurotiomycetidae</taxon>
        <taxon>Eurotiales</taxon>
        <taxon>Aspergillaceae</taxon>
        <taxon>Penicillium</taxon>
    </lineage>
</organism>
<dbReference type="AlphaFoldDB" id="S8B2K9"/>
<protein>
    <submittedName>
        <fullName evidence="2">Uncharacterized protein</fullName>
    </submittedName>
</protein>
<reference evidence="2 3" key="1">
    <citation type="journal article" date="2013" name="PLoS ONE">
        <title>Genomic and secretomic analyses reveal unique features of the lignocellulolytic enzyme system of Penicillium decumbens.</title>
        <authorList>
            <person name="Liu G."/>
            <person name="Zhang L."/>
            <person name="Wei X."/>
            <person name="Zou G."/>
            <person name="Qin Y."/>
            <person name="Ma L."/>
            <person name="Li J."/>
            <person name="Zheng H."/>
            <person name="Wang S."/>
            <person name="Wang C."/>
            <person name="Xun L."/>
            <person name="Zhao G.-P."/>
            <person name="Zhou Z."/>
            <person name="Qu Y."/>
        </authorList>
    </citation>
    <scope>NUCLEOTIDE SEQUENCE [LARGE SCALE GENOMIC DNA]</scope>
    <source>
        <strain evidence="3">114-2 / CGMCC 5302</strain>
    </source>
</reference>
<keyword evidence="3" id="KW-1185">Reference proteome</keyword>
<evidence type="ECO:0000256" key="1">
    <source>
        <dbReference type="SAM" id="Phobius"/>
    </source>
</evidence>
<name>S8B2K9_PENO1</name>
<dbReference type="PhylomeDB" id="S8B2K9"/>